<evidence type="ECO:0008006" key="3">
    <source>
        <dbReference type="Google" id="ProtNLM"/>
    </source>
</evidence>
<proteinExistence type="predicted"/>
<comment type="caution">
    <text evidence="1">The sequence shown here is derived from an EMBL/GenBank/DDBJ whole genome shotgun (WGS) entry which is preliminary data.</text>
</comment>
<organism evidence="1 2">
    <name type="scientific">Tectimicrobiota bacterium</name>
    <dbReference type="NCBI Taxonomy" id="2528274"/>
    <lineage>
        <taxon>Bacteria</taxon>
        <taxon>Pseudomonadati</taxon>
        <taxon>Nitrospinota/Tectimicrobiota group</taxon>
        <taxon>Candidatus Tectimicrobiota</taxon>
    </lineage>
</organism>
<dbReference type="AlphaFoldDB" id="A0A932HVU2"/>
<dbReference type="EMBL" id="JACPUR010000006">
    <property type="protein sequence ID" value="MBI3126615.1"/>
    <property type="molecule type" value="Genomic_DNA"/>
</dbReference>
<dbReference type="Proteomes" id="UP000782312">
    <property type="component" value="Unassembled WGS sequence"/>
</dbReference>
<gene>
    <name evidence="1" type="ORF">HYZ11_03320</name>
</gene>
<reference evidence="1" key="1">
    <citation type="submission" date="2020-07" db="EMBL/GenBank/DDBJ databases">
        <title>Huge and variable diversity of episymbiotic CPR bacteria and DPANN archaea in groundwater ecosystems.</title>
        <authorList>
            <person name="He C.Y."/>
            <person name="Keren R."/>
            <person name="Whittaker M."/>
            <person name="Farag I.F."/>
            <person name="Doudna J."/>
            <person name="Cate J.H.D."/>
            <person name="Banfield J.F."/>
        </authorList>
    </citation>
    <scope>NUCLEOTIDE SEQUENCE</scope>
    <source>
        <strain evidence="1">NC_groundwater_763_Ag_S-0.2um_68_21</strain>
    </source>
</reference>
<name>A0A932HVU2_UNCTE</name>
<evidence type="ECO:0000313" key="2">
    <source>
        <dbReference type="Proteomes" id="UP000782312"/>
    </source>
</evidence>
<dbReference type="PROSITE" id="PS51257">
    <property type="entry name" value="PROKAR_LIPOPROTEIN"/>
    <property type="match status" value="1"/>
</dbReference>
<evidence type="ECO:0000313" key="1">
    <source>
        <dbReference type="EMBL" id="MBI3126615.1"/>
    </source>
</evidence>
<accession>A0A932HVU2</accession>
<protein>
    <recommendedName>
        <fullName evidence="3">DUF3568 family protein</fullName>
    </recommendedName>
</protein>
<sequence length="143" mass="15510">MGHGRSFSPLPMILLAASLPLLGGCPMAAGVLATVSVAGVEYTASSVAHKVLPEGNREVRRAVDRALARMRLPIERGWKTDEEGDVITARARLHRVEVRLEEVSRRATRLQVDARRSSLPLLKDRALAAAVITETERELGIGP</sequence>